<comment type="caution">
    <text evidence="2">The sequence shown here is derived from an EMBL/GenBank/DDBJ whole genome shotgun (WGS) entry which is preliminary data.</text>
</comment>
<sequence>MRIARRGPRPLPTPADPVIPSLSSRKPRVAADDPLPRPPPTPHPYQQYPELKLEDAIQLFQPGFVVGNDDGTGNPIDLLEILVDGAFWHNAKHRQVNKIRQFRSIMWKRSERADPDLGDSDNQHSDSSDEFYEDEFKKSTVEAFRVIYQLWSYKGRGSNSEPAGLVKIYIQDPDTPLPKQCKPISKIEFKLFVVAQTGILPLDPDASKEDKRTYHRIRAQAFKESQIDPETATYPFLTVRQHIAPHPKGDLLARCTSRWTNVSMNTFHYVPDLPCTSAMIETDEEFTEMVETLTKELLKLHETGFVPWSFNLRSFLYRPWEDPPYPAYPGINRGDTQKGAEAPKPRIRFWDVWHSRTALSKRDGRLENILLLSKGEPIMADRNSKHSRALENIIRRESWGWDGSPVVKYKDVEALRRDDIYKSFEAFERSWGSQNIVDP</sequence>
<proteinExistence type="predicted"/>
<name>A0A8K0LB60_9PEZI</name>
<organism evidence="2 3">
    <name type="scientific">Elsinoe batatas</name>
    <dbReference type="NCBI Taxonomy" id="2601811"/>
    <lineage>
        <taxon>Eukaryota</taxon>
        <taxon>Fungi</taxon>
        <taxon>Dikarya</taxon>
        <taxon>Ascomycota</taxon>
        <taxon>Pezizomycotina</taxon>
        <taxon>Dothideomycetes</taxon>
        <taxon>Dothideomycetidae</taxon>
        <taxon>Myriangiales</taxon>
        <taxon>Elsinoaceae</taxon>
        <taxon>Elsinoe</taxon>
    </lineage>
</organism>
<evidence type="ECO:0000256" key="1">
    <source>
        <dbReference type="SAM" id="MobiDB-lite"/>
    </source>
</evidence>
<feature type="compositionally biased region" description="Basic and acidic residues" evidence="1">
    <location>
        <begin position="112"/>
        <end position="127"/>
    </location>
</feature>
<reference evidence="2" key="1">
    <citation type="submission" date="2021-07" db="EMBL/GenBank/DDBJ databases">
        <title>Elsinoe batatas strain:CRI-CJ2 Genome sequencing and assembly.</title>
        <authorList>
            <person name="Huang L."/>
        </authorList>
    </citation>
    <scope>NUCLEOTIDE SEQUENCE</scope>
    <source>
        <strain evidence="2">CRI-CJ2</strain>
    </source>
</reference>
<keyword evidence="3" id="KW-1185">Reference proteome</keyword>
<gene>
    <name evidence="2" type="ORF">KVT40_002898</name>
</gene>
<evidence type="ECO:0000313" key="2">
    <source>
        <dbReference type="EMBL" id="KAG8629033.1"/>
    </source>
</evidence>
<protein>
    <submittedName>
        <fullName evidence="2">Uncharacterized protein</fullName>
    </submittedName>
</protein>
<dbReference type="EMBL" id="JAESVG020000003">
    <property type="protein sequence ID" value="KAG8629033.1"/>
    <property type="molecule type" value="Genomic_DNA"/>
</dbReference>
<evidence type="ECO:0000313" key="3">
    <source>
        <dbReference type="Proteomes" id="UP000809789"/>
    </source>
</evidence>
<dbReference type="Proteomes" id="UP000809789">
    <property type="component" value="Unassembled WGS sequence"/>
</dbReference>
<accession>A0A8K0LB60</accession>
<dbReference type="AlphaFoldDB" id="A0A8K0LB60"/>
<feature type="region of interest" description="Disordered" evidence="1">
    <location>
        <begin position="1"/>
        <end position="47"/>
    </location>
</feature>
<feature type="region of interest" description="Disordered" evidence="1">
    <location>
        <begin position="112"/>
        <end position="132"/>
    </location>
</feature>